<dbReference type="Proteomes" id="UP001348817">
    <property type="component" value="Chromosome"/>
</dbReference>
<name>A0AAU9CNI5_9BACT</name>
<keyword evidence="1" id="KW-1133">Transmembrane helix</keyword>
<sequence>MENFTLDSDVSEDFGLNPVILGFLKTTAKWAKFLSIVGFVGVAFMVLVAFFAGTIFGMLGTFGGQEAEALGTLGAVGGGVMTVMYLAFAALYFFPVLFLFKFASNLQKALKTHNQIALTEAFSNLKKHYTFIGVLTAILVGIYGLFFVFAILGGMLAAFA</sequence>
<evidence type="ECO:0008006" key="4">
    <source>
        <dbReference type="Google" id="ProtNLM"/>
    </source>
</evidence>
<proteinExistence type="predicted"/>
<organism evidence="2 3">
    <name type="scientific">Fulvitalea axinellae</name>
    <dbReference type="NCBI Taxonomy" id="1182444"/>
    <lineage>
        <taxon>Bacteria</taxon>
        <taxon>Pseudomonadati</taxon>
        <taxon>Bacteroidota</taxon>
        <taxon>Cytophagia</taxon>
        <taxon>Cytophagales</taxon>
        <taxon>Persicobacteraceae</taxon>
        <taxon>Fulvitalea</taxon>
    </lineage>
</organism>
<dbReference type="RefSeq" id="WP_338392221.1">
    <property type="nucleotide sequence ID" value="NZ_AP025314.1"/>
</dbReference>
<reference evidence="2 3" key="1">
    <citation type="submission" date="2021-12" db="EMBL/GenBank/DDBJ databases">
        <title>Genome sequencing of bacteria with rrn-lacking chromosome and rrn-plasmid.</title>
        <authorList>
            <person name="Anda M."/>
            <person name="Iwasaki W."/>
        </authorList>
    </citation>
    <scope>NUCLEOTIDE SEQUENCE [LARGE SCALE GENOMIC DNA]</scope>
    <source>
        <strain evidence="2 3">DSM 100852</strain>
    </source>
</reference>
<dbReference type="KEGG" id="fax:FUAX_31130"/>
<evidence type="ECO:0000313" key="3">
    <source>
        <dbReference type="Proteomes" id="UP001348817"/>
    </source>
</evidence>
<gene>
    <name evidence="2" type="ORF">FUAX_31130</name>
</gene>
<evidence type="ECO:0000256" key="1">
    <source>
        <dbReference type="SAM" id="Phobius"/>
    </source>
</evidence>
<feature type="transmembrane region" description="Helical" evidence="1">
    <location>
        <begin position="131"/>
        <end position="159"/>
    </location>
</feature>
<accession>A0AAU9CNI5</accession>
<keyword evidence="3" id="KW-1185">Reference proteome</keyword>
<evidence type="ECO:0000313" key="2">
    <source>
        <dbReference type="EMBL" id="BDD10681.1"/>
    </source>
</evidence>
<protein>
    <recommendedName>
        <fullName evidence="4">DUF5362 domain-containing protein</fullName>
    </recommendedName>
</protein>
<dbReference type="EMBL" id="AP025314">
    <property type="protein sequence ID" value="BDD10681.1"/>
    <property type="molecule type" value="Genomic_DNA"/>
</dbReference>
<keyword evidence="1" id="KW-0812">Transmembrane</keyword>
<keyword evidence="1" id="KW-0472">Membrane</keyword>
<feature type="transmembrane region" description="Helical" evidence="1">
    <location>
        <begin position="79"/>
        <end position="100"/>
    </location>
</feature>
<dbReference type="AlphaFoldDB" id="A0AAU9CNI5"/>
<feature type="transmembrane region" description="Helical" evidence="1">
    <location>
        <begin position="33"/>
        <end position="59"/>
    </location>
</feature>